<dbReference type="AlphaFoldDB" id="A0A1S1PVD4"/>
<name>A0A1S1PVD4_9ACTN</name>
<proteinExistence type="predicted"/>
<dbReference type="Pfam" id="PF05057">
    <property type="entry name" value="DUF676"/>
    <property type="match status" value="1"/>
</dbReference>
<dbReference type="Gene3D" id="3.40.50.1820">
    <property type="entry name" value="alpha/beta hydrolase"/>
    <property type="match status" value="1"/>
</dbReference>
<protein>
    <recommendedName>
        <fullName evidence="1">DUF676 domain-containing protein</fullName>
    </recommendedName>
</protein>
<gene>
    <name evidence="2" type="ORF">BBK14_23835</name>
</gene>
<dbReference type="SUPFAM" id="SSF53474">
    <property type="entry name" value="alpha/beta-Hydrolases"/>
    <property type="match status" value="1"/>
</dbReference>
<organism evidence="2 3">
    <name type="scientific">Parafrankia soli</name>
    <dbReference type="NCBI Taxonomy" id="2599596"/>
    <lineage>
        <taxon>Bacteria</taxon>
        <taxon>Bacillati</taxon>
        <taxon>Actinomycetota</taxon>
        <taxon>Actinomycetes</taxon>
        <taxon>Frankiales</taxon>
        <taxon>Frankiaceae</taxon>
        <taxon>Parafrankia</taxon>
    </lineage>
</organism>
<sequence>MGPVGLVTPAGAQAGVRAPKPDMEWKVQGGTARVWLGAGNKGLVRPVLLADGFNMGPTDFDWLWEGLDGDPFRFLTELRERGQDVVLIGFDERSASILDNARVVTEIILRAIGERQGDQPLTVGGFSMGGLVTRYALAKLEMERMDHQTALYLSFDSPHHGASVPISLQAIAHILAPIHDAFSKQVNSPASRQLVWRHIENADDQPRVDPLRTEFLKALERVGGWPQRPRKIGVANGVGDARRNGIPPGVEALRCTGPFFKDTVLYTQAGGRDRVVAELRGLLGGKDITTNDFPDIDGAPGGTLDSFGILADALKDAGEGVDVAHRIVCFVPSVSAVAVRGVETNDDLYTDINALSPSESELDEFLCSSRATAHSAMTEQLGRWVIDRIAR</sequence>
<reference evidence="3" key="1">
    <citation type="submission" date="2016-07" db="EMBL/GenBank/DDBJ databases">
        <title>Frankia sp. NRRL B-16219 Genome sequencing.</title>
        <authorList>
            <person name="Ghodhbane-Gtari F."/>
            <person name="Swanson E."/>
            <person name="Gueddou A."/>
            <person name="Louati M."/>
            <person name="Nouioui I."/>
            <person name="Hezbri K."/>
            <person name="Abebe-Akele F."/>
            <person name="Simpson S."/>
            <person name="Morris K."/>
            <person name="Thomas K."/>
            <person name="Gtari M."/>
            <person name="Tisa L.S."/>
        </authorList>
    </citation>
    <scope>NUCLEOTIDE SEQUENCE [LARGE SCALE GENOMIC DNA]</scope>
    <source>
        <strain evidence="3">NRRL B-16219</strain>
    </source>
</reference>
<keyword evidence="3" id="KW-1185">Reference proteome</keyword>
<evidence type="ECO:0000313" key="3">
    <source>
        <dbReference type="Proteomes" id="UP000179769"/>
    </source>
</evidence>
<dbReference type="Proteomes" id="UP000179769">
    <property type="component" value="Unassembled WGS sequence"/>
</dbReference>
<evidence type="ECO:0000259" key="1">
    <source>
        <dbReference type="Pfam" id="PF05057"/>
    </source>
</evidence>
<dbReference type="InterPro" id="IPR007751">
    <property type="entry name" value="DUF676_lipase-like"/>
</dbReference>
<dbReference type="EMBL" id="MAXA01000238">
    <property type="protein sequence ID" value="OHV23894.1"/>
    <property type="molecule type" value="Genomic_DNA"/>
</dbReference>
<comment type="caution">
    <text evidence="2">The sequence shown here is derived from an EMBL/GenBank/DDBJ whole genome shotgun (WGS) entry which is preliminary data.</text>
</comment>
<dbReference type="RefSeq" id="WP_071065779.1">
    <property type="nucleotide sequence ID" value="NZ_MAXA01000238.1"/>
</dbReference>
<dbReference type="OrthoDB" id="4535652at2"/>
<evidence type="ECO:0000313" key="2">
    <source>
        <dbReference type="EMBL" id="OHV23894.1"/>
    </source>
</evidence>
<dbReference type="InterPro" id="IPR029058">
    <property type="entry name" value="AB_hydrolase_fold"/>
</dbReference>
<feature type="domain" description="DUF676" evidence="1">
    <location>
        <begin position="102"/>
        <end position="163"/>
    </location>
</feature>
<accession>A0A1S1PVD4</accession>